<evidence type="ECO:0000256" key="10">
    <source>
        <dbReference type="RuleBase" id="RU003826"/>
    </source>
</evidence>
<dbReference type="InterPro" id="IPR034291">
    <property type="entry name" value="TMP_synthase"/>
</dbReference>
<comment type="pathway">
    <text evidence="1 9 11">Cofactor biosynthesis; thiamine diphosphate biosynthesis; thiamine phosphate from 4-amino-2-methyl-5-diphosphomethylpyrimidine and 4-methyl-5-(2-phosphoethyl)-thiazole: step 1/1.</text>
</comment>
<dbReference type="EC" id="2.5.1.3" evidence="9"/>
<comment type="function">
    <text evidence="9">Condenses 4-methyl-5-(beta-hydroxyethyl)thiazole monophosphate (THZ-P) and 2-methyl-4-amino-5-hydroxymethyl pyrimidine pyrophosphate (HMP-PP) to form thiamine monophosphate (TMP).</text>
</comment>
<comment type="catalytic activity">
    <reaction evidence="8 9 10">
        <text>2-[(2R,5Z)-2-carboxy-4-methylthiazol-5(2H)-ylidene]ethyl phosphate + 4-amino-2-methyl-5-(diphosphooxymethyl)pyrimidine + 2 H(+) = thiamine phosphate + CO2 + diphosphate</text>
        <dbReference type="Rhea" id="RHEA:47844"/>
        <dbReference type="ChEBI" id="CHEBI:15378"/>
        <dbReference type="ChEBI" id="CHEBI:16526"/>
        <dbReference type="ChEBI" id="CHEBI:33019"/>
        <dbReference type="ChEBI" id="CHEBI:37575"/>
        <dbReference type="ChEBI" id="CHEBI:57841"/>
        <dbReference type="ChEBI" id="CHEBI:62899"/>
        <dbReference type="EC" id="2.5.1.3"/>
    </reaction>
</comment>
<evidence type="ECO:0000259" key="12">
    <source>
        <dbReference type="Pfam" id="PF02581"/>
    </source>
</evidence>
<comment type="catalytic activity">
    <reaction evidence="7 9 10">
        <text>2-(2-carboxy-4-methylthiazol-5-yl)ethyl phosphate + 4-amino-2-methyl-5-(diphosphooxymethyl)pyrimidine + 2 H(+) = thiamine phosphate + CO2 + diphosphate</text>
        <dbReference type="Rhea" id="RHEA:47848"/>
        <dbReference type="ChEBI" id="CHEBI:15378"/>
        <dbReference type="ChEBI" id="CHEBI:16526"/>
        <dbReference type="ChEBI" id="CHEBI:33019"/>
        <dbReference type="ChEBI" id="CHEBI:37575"/>
        <dbReference type="ChEBI" id="CHEBI:57841"/>
        <dbReference type="ChEBI" id="CHEBI:62890"/>
        <dbReference type="EC" id="2.5.1.3"/>
    </reaction>
</comment>
<feature type="domain" description="Thiamine phosphate synthase/TenI" evidence="12">
    <location>
        <begin position="17"/>
        <end position="198"/>
    </location>
</feature>
<feature type="binding site" evidence="9">
    <location>
        <position position="99"/>
    </location>
    <ligand>
        <name>Mg(2+)</name>
        <dbReference type="ChEBI" id="CHEBI:18420"/>
    </ligand>
</feature>
<keyword evidence="3 9" id="KW-0479">Metal-binding</keyword>
<accession>A0ABU5E8N4</accession>
<keyword evidence="14" id="KW-1185">Reference proteome</keyword>
<dbReference type="GO" id="GO:0004789">
    <property type="term" value="F:thiamine-phosphate diphosphorylase activity"/>
    <property type="evidence" value="ECO:0007669"/>
    <property type="project" value="UniProtKB-EC"/>
</dbReference>
<dbReference type="NCBIfam" id="TIGR00693">
    <property type="entry name" value="thiE"/>
    <property type="match status" value="1"/>
</dbReference>
<dbReference type="EMBL" id="JAXCLW010000002">
    <property type="protein sequence ID" value="MDY0882688.1"/>
    <property type="molecule type" value="Genomic_DNA"/>
</dbReference>
<sequence length="220" mass="22416">MTRPSCGIGHPAFDPSLYLVTDPVLCAAGGLAETVAAAIAGGVTMIQYRAKDRDLRSALAEAATLAELAKQAGVPLIVNDRLDIALAVDADGLHVGQFDMPPEIARGLLGADKILGISVSRPAEIETIDPAMVDYVGLGPVFATATKGDAAAPLGLQQFAKLRQRILLPVVAIGGIGHERASAVIQAGADGIAVVSAICGTADPAAAARQLKKSILDARP</sequence>
<dbReference type="Pfam" id="PF02581">
    <property type="entry name" value="TMP-TENI"/>
    <property type="match status" value="1"/>
</dbReference>
<keyword evidence="2 9" id="KW-0808">Transferase</keyword>
<evidence type="ECO:0000313" key="13">
    <source>
        <dbReference type="EMBL" id="MDY0882688.1"/>
    </source>
</evidence>
<feature type="binding site" evidence="9">
    <location>
        <position position="175"/>
    </location>
    <ligand>
        <name>2-[(2R,5Z)-2-carboxy-4-methylthiazol-5(2H)-ylidene]ethyl phosphate</name>
        <dbReference type="ChEBI" id="CHEBI:62899"/>
    </ligand>
</feature>
<evidence type="ECO:0000313" key="14">
    <source>
        <dbReference type="Proteomes" id="UP001279642"/>
    </source>
</evidence>
<dbReference type="PANTHER" id="PTHR20857">
    <property type="entry name" value="THIAMINE-PHOSPHATE PYROPHOSPHORYLASE"/>
    <property type="match status" value="1"/>
</dbReference>
<feature type="binding site" evidence="9">
    <location>
        <position position="147"/>
    </location>
    <ligand>
        <name>4-amino-2-methyl-5-(diphosphooxymethyl)pyrimidine</name>
        <dbReference type="ChEBI" id="CHEBI:57841"/>
    </ligand>
</feature>
<feature type="binding site" evidence="9">
    <location>
        <begin position="144"/>
        <end position="146"/>
    </location>
    <ligand>
        <name>2-[(2R,5Z)-2-carboxy-4-methylthiazol-5(2H)-ylidene]ethyl phosphate</name>
        <dbReference type="ChEBI" id="CHEBI:62899"/>
    </ligand>
</feature>
<feature type="binding site" evidence="9">
    <location>
        <position position="80"/>
    </location>
    <ligand>
        <name>Mg(2+)</name>
        <dbReference type="ChEBI" id="CHEBI:18420"/>
    </ligand>
</feature>
<evidence type="ECO:0000256" key="11">
    <source>
        <dbReference type="RuleBase" id="RU004253"/>
    </source>
</evidence>
<protein>
    <recommendedName>
        <fullName evidence="9">Thiamine-phosphate synthase</fullName>
        <shortName evidence="9">TP synthase</shortName>
        <shortName evidence="9">TPS</shortName>
        <ecNumber evidence="9">2.5.1.3</ecNumber>
    </recommendedName>
    <alternativeName>
        <fullName evidence="9">Thiamine-phosphate pyrophosphorylase</fullName>
        <shortName evidence="9">TMP pyrophosphorylase</shortName>
        <shortName evidence="9">TMP-PPase</shortName>
    </alternativeName>
</protein>
<dbReference type="SUPFAM" id="SSF51391">
    <property type="entry name" value="Thiamin phosphate synthase"/>
    <property type="match status" value="1"/>
</dbReference>
<comment type="catalytic activity">
    <reaction evidence="6 9 10">
        <text>4-methyl-5-(2-phosphooxyethyl)-thiazole + 4-amino-2-methyl-5-(diphosphooxymethyl)pyrimidine + H(+) = thiamine phosphate + diphosphate</text>
        <dbReference type="Rhea" id="RHEA:22328"/>
        <dbReference type="ChEBI" id="CHEBI:15378"/>
        <dbReference type="ChEBI" id="CHEBI:33019"/>
        <dbReference type="ChEBI" id="CHEBI:37575"/>
        <dbReference type="ChEBI" id="CHEBI:57841"/>
        <dbReference type="ChEBI" id="CHEBI:58296"/>
        <dbReference type="EC" id="2.5.1.3"/>
    </reaction>
</comment>
<dbReference type="CDD" id="cd00564">
    <property type="entry name" value="TMP_TenI"/>
    <property type="match status" value="1"/>
</dbReference>
<feature type="binding site" evidence="9">
    <location>
        <position position="118"/>
    </location>
    <ligand>
        <name>4-amino-2-methyl-5-(diphosphooxymethyl)pyrimidine</name>
        <dbReference type="ChEBI" id="CHEBI:57841"/>
    </ligand>
</feature>
<feature type="binding site" evidence="9">
    <location>
        <begin position="47"/>
        <end position="51"/>
    </location>
    <ligand>
        <name>4-amino-2-methyl-5-(diphosphooxymethyl)pyrimidine</name>
        <dbReference type="ChEBI" id="CHEBI:57841"/>
    </ligand>
</feature>
<name>A0ABU5E8N4_9PROT</name>
<feature type="binding site" evidence="9">
    <location>
        <position position="79"/>
    </location>
    <ligand>
        <name>4-amino-2-methyl-5-(diphosphooxymethyl)pyrimidine</name>
        <dbReference type="ChEBI" id="CHEBI:57841"/>
    </ligand>
</feature>
<evidence type="ECO:0000256" key="2">
    <source>
        <dbReference type="ARBA" id="ARBA00022679"/>
    </source>
</evidence>
<proteinExistence type="inferred from homology"/>
<dbReference type="InterPro" id="IPR036206">
    <property type="entry name" value="ThiamineP_synth_sf"/>
</dbReference>
<dbReference type="InterPro" id="IPR013785">
    <property type="entry name" value="Aldolase_TIM"/>
</dbReference>
<organism evidence="13 14">
    <name type="scientific">Dongia soli</name>
    <dbReference type="NCBI Taxonomy" id="600628"/>
    <lineage>
        <taxon>Bacteria</taxon>
        <taxon>Pseudomonadati</taxon>
        <taxon>Pseudomonadota</taxon>
        <taxon>Alphaproteobacteria</taxon>
        <taxon>Rhodospirillales</taxon>
        <taxon>Dongiaceae</taxon>
        <taxon>Dongia</taxon>
    </lineage>
</organism>
<comment type="cofactor">
    <cofactor evidence="9">
        <name>Mg(2+)</name>
        <dbReference type="ChEBI" id="CHEBI:18420"/>
    </cofactor>
    <text evidence="9">Binds 1 Mg(2+) ion per subunit.</text>
</comment>
<evidence type="ECO:0000256" key="7">
    <source>
        <dbReference type="ARBA" id="ARBA00047851"/>
    </source>
</evidence>
<dbReference type="RefSeq" id="WP_320507755.1">
    <property type="nucleotide sequence ID" value="NZ_JAXCLW010000002.1"/>
</dbReference>
<keyword evidence="4 9" id="KW-0460">Magnesium</keyword>
<dbReference type="Proteomes" id="UP001279642">
    <property type="component" value="Unassembled WGS sequence"/>
</dbReference>
<keyword evidence="5 9" id="KW-0784">Thiamine biosynthesis</keyword>
<reference evidence="13 14" key="1">
    <citation type="journal article" date="2016" name="Antonie Van Leeuwenhoek">
        <title>Dongia soli sp. nov., isolated from soil from Dokdo, Korea.</title>
        <authorList>
            <person name="Kim D.U."/>
            <person name="Lee H."/>
            <person name="Kim H."/>
            <person name="Kim S.G."/>
            <person name="Ka J.O."/>
        </authorList>
    </citation>
    <scope>NUCLEOTIDE SEQUENCE [LARGE SCALE GENOMIC DNA]</scope>
    <source>
        <strain evidence="13 14">D78</strain>
    </source>
</reference>
<evidence type="ECO:0000256" key="4">
    <source>
        <dbReference type="ARBA" id="ARBA00022842"/>
    </source>
</evidence>
<evidence type="ECO:0000256" key="6">
    <source>
        <dbReference type="ARBA" id="ARBA00047334"/>
    </source>
</evidence>
<feature type="binding site" evidence="9">
    <location>
        <begin position="195"/>
        <end position="196"/>
    </location>
    <ligand>
        <name>2-[(2R,5Z)-2-carboxy-4-methylthiazol-5(2H)-ylidene]ethyl phosphate</name>
        <dbReference type="ChEBI" id="CHEBI:62899"/>
    </ligand>
</feature>
<comment type="similarity">
    <text evidence="9 10">Belongs to the thiamine-phosphate synthase family.</text>
</comment>
<comment type="caution">
    <text evidence="13">The sequence shown here is derived from an EMBL/GenBank/DDBJ whole genome shotgun (WGS) entry which is preliminary data.</text>
</comment>
<evidence type="ECO:0000256" key="5">
    <source>
        <dbReference type="ARBA" id="ARBA00022977"/>
    </source>
</evidence>
<evidence type="ECO:0000256" key="3">
    <source>
        <dbReference type="ARBA" id="ARBA00022723"/>
    </source>
</evidence>
<evidence type="ECO:0000256" key="8">
    <source>
        <dbReference type="ARBA" id="ARBA00047883"/>
    </source>
</evidence>
<dbReference type="PANTHER" id="PTHR20857:SF15">
    <property type="entry name" value="THIAMINE-PHOSPHATE SYNTHASE"/>
    <property type="match status" value="1"/>
</dbReference>
<evidence type="ECO:0000256" key="1">
    <source>
        <dbReference type="ARBA" id="ARBA00005165"/>
    </source>
</evidence>
<dbReference type="InterPro" id="IPR022998">
    <property type="entry name" value="ThiamineP_synth_TenI"/>
</dbReference>
<gene>
    <name evidence="9 13" type="primary">thiE</name>
    <name evidence="13" type="ORF">SMD27_07530</name>
</gene>
<dbReference type="Gene3D" id="3.20.20.70">
    <property type="entry name" value="Aldolase class I"/>
    <property type="match status" value="1"/>
</dbReference>
<evidence type="ECO:0000256" key="9">
    <source>
        <dbReference type="HAMAP-Rule" id="MF_00097"/>
    </source>
</evidence>
<dbReference type="HAMAP" id="MF_00097">
    <property type="entry name" value="TMP_synthase"/>
    <property type="match status" value="1"/>
</dbReference>